<feature type="region of interest" description="Disordered" evidence="1">
    <location>
        <begin position="1331"/>
        <end position="1358"/>
    </location>
</feature>
<feature type="compositionally biased region" description="Polar residues" evidence="1">
    <location>
        <begin position="864"/>
        <end position="873"/>
    </location>
</feature>
<feature type="compositionally biased region" description="Polar residues" evidence="1">
    <location>
        <begin position="1331"/>
        <end position="1343"/>
    </location>
</feature>
<feature type="compositionally biased region" description="Basic and acidic residues" evidence="1">
    <location>
        <begin position="966"/>
        <end position="975"/>
    </location>
</feature>
<comment type="caution">
    <text evidence="2">The sequence shown here is derived from an EMBL/GenBank/DDBJ whole genome shotgun (WGS) entry which is preliminary data.</text>
</comment>
<dbReference type="Proteomes" id="UP001286313">
    <property type="component" value="Unassembled WGS sequence"/>
</dbReference>
<feature type="compositionally biased region" description="Polar residues" evidence="1">
    <location>
        <begin position="1011"/>
        <end position="1026"/>
    </location>
</feature>
<feature type="compositionally biased region" description="Low complexity" evidence="1">
    <location>
        <begin position="1057"/>
        <end position="1070"/>
    </location>
</feature>
<feature type="compositionally biased region" description="Polar residues" evidence="1">
    <location>
        <begin position="415"/>
        <end position="435"/>
    </location>
</feature>
<proteinExistence type="predicted"/>
<feature type="compositionally biased region" description="Low complexity" evidence="1">
    <location>
        <begin position="304"/>
        <end position="322"/>
    </location>
</feature>
<sequence length="1573" mass="176718">MFHQFLYHPTLAPSALLFPAVDPKRRYLIHSTVQDYFPTLTSLSVGQGDQRRTAVTFRSPSPPTNSSHPSSPDSPPPPSSSDTSKNFPIASQTFENSKSPSVHNSKHSTSTVVHSNKTAAHSTPQQRSTAPYQPPSTPHSERGKAEEKRRGSSDQRRHVGQAHVVEARGLQHEEATQQERQHSTQRQHEGQPENGEQHSTQRRQSEQHNTQRLHGELHNSQRQQQGSRQQQKEGQHSAQRQRSEQHNTQQGQQHREQQHRTYHQHNTSSKHQEVGAEQQHNNTQHSQRVGQHSTQRQHHNAHSQQGGEQQQQQQQCNIQRQQLNSHRRQAGEQQHHTSSKHKQQVDKNKRQDRTGTGEWNHHKQTNEGEQQQQLTRSRSSSSSSQSLPQPQDTRVWGQREAENRERHHQGREITTAENGRNYTNNNKISRQNTQEEAGKEEQQARENTTTASEHGNNSNKRNRRNRKNRRNTKDWNELPQGGEEDGNRPSEPDPGGGAVPGNQSVTCVVRGVSEDCGTNSGRGTCTVGRTNGDGTRSAGGTSRAGGINSTGGTKSGVKNNNNNNRSIGGTRGGTCSEGGRRKKLKSTGEEEEETIDLRGATPDVDSRLCSGRLGSPIEESWVSDSQCNNSSNNKDSQRMPVTMPPENCTANNKRRGKAAAQIYRPPPARNSREEVTPLLPHQSQKHVSVHDPHKNTLQQDAHRNSYLQDLQRNGYLQQDVHRNNYLQDLQRNGYNQDGVRSNEAQRYSYHPDLQRNSYHQDPQRYCYQDTQVHSYPPENQSSGRHRTESESSMAGDLKTGRGRRPDQVLYIPRGRRGHSNLQDPSSARATPTPLQEYVDMARPPSPAMSVCSVASEFSGRNRYNRSQQGSQASVYDGDMDRVKGKPPVSKCENGQDGTQGNGKQKNNGRFAVQTLQLLERCLNQDSDQRHGEKWETESLNYSPSPNSKQGGHSSGERVQKSPTPTRDIHSIHSKENIINPVESGKRPRKRRTRRRHSRSREPSADKHIDSVTATSCVSNRDQQYSNGRGDGEFGSSEKIFYNSSYERYDRGYDNYDRYSSINNSRASSRNSSRERAPPVQSQNYSWRSGPNNSSPAKGSVINSYSRGSPGKPPTGRLGSLPNVSLDYGDSPRKNSLEERFHTLPAQHDHRGGSWKKNINNVSIEDYKYEGSGLDRFSHRTSNGKDQNNSEDIDQSVLEPVNGDRSDGDSEEKTKNHVIIKDSEELNSVSSRVGDTSMDEESVSQQNIDRSGMEESVISNQSAAESLEEVESNVESSIMDSVHSESWSENSNHRTNGTIAEEESVCELEASIPDTEYSGTDSIPIDATQITEENTSLAENSTKALESEKEEQDYGNGRKKGSKKFAFNWADQVDDSWDSLYNDAGECLDSDVKQQLSDSFGKIKLEKPTNDYYNYQPKEPEMIEEEYAHVIEIYDFPTSFKTQDLMMVFKEFQNNGFDIKWVDDTHALGIFSTALVAADALSINHPFIKTRSLASATKSSRSKAMRITDALLPYKPRPATSATLARRLVSGALGLRVNISREVREAEKQKLKDAKARKRLVAKQRLDAWEGTLT</sequence>
<feature type="compositionally biased region" description="Polar residues" evidence="1">
    <location>
        <begin position="1079"/>
        <end position="1106"/>
    </location>
</feature>
<feature type="compositionally biased region" description="Basic and acidic residues" evidence="1">
    <location>
        <begin position="139"/>
        <end position="157"/>
    </location>
</feature>
<dbReference type="PANTHER" id="PTHR21678:SF0">
    <property type="entry name" value="C3H1-TYPE DOMAIN-CONTAINING PROTEIN"/>
    <property type="match status" value="1"/>
</dbReference>
<feature type="compositionally biased region" description="Basic and acidic residues" evidence="1">
    <location>
        <begin position="343"/>
        <end position="366"/>
    </location>
</feature>
<feature type="region of interest" description="Disordered" evidence="1">
    <location>
        <begin position="773"/>
        <end position="831"/>
    </location>
</feature>
<feature type="region of interest" description="Disordered" evidence="1">
    <location>
        <begin position="861"/>
        <end position="907"/>
    </location>
</feature>
<keyword evidence="3" id="KW-1185">Reference proteome</keyword>
<feature type="compositionally biased region" description="Basic and acidic residues" evidence="1">
    <location>
        <begin position="926"/>
        <end position="936"/>
    </location>
</feature>
<feature type="compositionally biased region" description="Polar residues" evidence="1">
    <location>
        <begin position="278"/>
        <end position="294"/>
    </location>
</feature>
<feature type="region of interest" description="Disordered" evidence="1">
    <location>
        <begin position="1051"/>
        <end position="1134"/>
    </location>
</feature>
<evidence type="ECO:0008006" key="4">
    <source>
        <dbReference type="Google" id="ProtNLM"/>
    </source>
</evidence>
<feature type="compositionally biased region" description="Polar residues" evidence="1">
    <location>
        <begin position="819"/>
        <end position="831"/>
    </location>
</feature>
<feature type="region of interest" description="Disordered" evidence="1">
    <location>
        <begin position="44"/>
        <end position="503"/>
    </location>
</feature>
<accession>A0AAE1KPK0</accession>
<feature type="region of interest" description="Disordered" evidence="1">
    <location>
        <begin position="1177"/>
        <end position="1295"/>
    </location>
</feature>
<dbReference type="EMBL" id="JAWQEG010001661">
    <property type="protein sequence ID" value="KAK3877540.1"/>
    <property type="molecule type" value="Genomic_DNA"/>
</dbReference>
<dbReference type="InterPro" id="IPR012677">
    <property type="entry name" value="Nucleotide-bd_a/b_plait_sf"/>
</dbReference>
<name>A0AAE1KPK0_PETCI</name>
<dbReference type="PANTHER" id="PTHR21678">
    <property type="entry name" value="GROWTH INHIBITION AND DIFFERENTIATION RELATED PROTEIN 88"/>
    <property type="match status" value="1"/>
</dbReference>
<feature type="compositionally biased region" description="Basic and acidic residues" evidence="1">
    <location>
        <begin position="999"/>
        <end position="1009"/>
    </location>
</feature>
<gene>
    <name evidence="2" type="ORF">Pcinc_017748</name>
</gene>
<dbReference type="InterPro" id="IPR039884">
    <property type="entry name" value="R3HC1/R3HCL"/>
</dbReference>
<organism evidence="2 3">
    <name type="scientific">Petrolisthes cinctipes</name>
    <name type="common">Flat porcelain crab</name>
    <dbReference type="NCBI Taxonomy" id="88211"/>
    <lineage>
        <taxon>Eukaryota</taxon>
        <taxon>Metazoa</taxon>
        <taxon>Ecdysozoa</taxon>
        <taxon>Arthropoda</taxon>
        <taxon>Crustacea</taxon>
        <taxon>Multicrustacea</taxon>
        <taxon>Malacostraca</taxon>
        <taxon>Eumalacostraca</taxon>
        <taxon>Eucarida</taxon>
        <taxon>Decapoda</taxon>
        <taxon>Pleocyemata</taxon>
        <taxon>Anomura</taxon>
        <taxon>Galatheoidea</taxon>
        <taxon>Porcellanidae</taxon>
        <taxon>Petrolisthes</taxon>
    </lineage>
</organism>
<feature type="compositionally biased region" description="Basic and acidic residues" evidence="1">
    <location>
        <begin position="230"/>
        <end position="245"/>
    </location>
</feature>
<feature type="compositionally biased region" description="Polar residues" evidence="1">
    <location>
        <begin position="1283"/>
        <end position="1295"/>
    </location>
</feature>
<evidence type="ECO:0000313" key="2">
    <source>
        <dbReference type="EMBL" id="KAK3877540.1"/>
    </source>
</evidence>
<feature type="compositionally biased region" description="Polar residues" evidence="1">
    <location>
        <begin position="937"/>
        <end position="951"/>
    </location>
</feature>
<feature type="region of interest" description="Disordered" evidence="1">
    <location>
        <begin position="518"/>
        <end position="659"/>
    </location>
</feature>
<protein>
    <recommendedName>
        <fullName evidence="4">Coiled-coil domain-containing protein R3HCC1L</fullName>
    </recommendedName>
</protein>
<feature type="compositionally biased region" description="Low complexity" evidence="1">
    <location>
        <begin position="370"/>
        <end position="391"/>
    </location>
</feature>
<evidence type="ECO:0000313" key="3">
    <source>
        <dbReference type="Proteomes" id="UP001286313"/>
    </source>
</evidence>
<feature type="compositionally biased region" description="Polar residues" evidence="1">
    <location>
        <begin position="518"/>
        <end position="540"/>
    </location>
</feature>
<feature type="compositionally biased region" description="Polar residues" evidence="1">
    <location>
        <begin position="622"/>
        <end position="634"/>
    </location>
</feature>
<feature type="compositionally biased region" description="Basic and acidic residues" evidence="1">
    <location>
        <begin position="1201"/>
        <end position="1223"/>
    </location>
</feature>
<feature type="compositionally biased region" description="Basic residues" evidence="1">
    <location>
        <begin position="460"/>
        <end position="470"/>
    </location>
</feature>
<feature type="region of interest" description="Disordered" evidence="1">
    <location>
        <begin position="926"/>
        <end position="1036"/>
    </location>
</feature>
<feature type="compositionally biased region" description="Polar residues" evidence="1">
    <location>
        <begin position="773"/>
        <end position="782"/>
    </location>
</feature>
<feature type="compositionally biased region" description="Low complexity" evidence="1">
    <location>
        <begin position="894"/>
        <end position="907"/>
    </location>
</feature>
<feature type="compositionally biased region" description="Basic and acidic residues" evidence="1">
    <location>
        <begin position="165"/>
        <end position="191"/>
    </location>
</feature>
<evidence type="ECO:0000256" key="1">
    <source>
        <dbReference type="SAM" id="MobiDB-lite"/>
    </source>
</evidence>
<dbReference type="Gene3D" id="3.30.70.330">
    <property type="match status" value="1"/>
</dbReference>
<feature type="compositionally biased region" description="Polar residues" evidence="1">
    <location>
        <begin position="445"/>
        <end position="455"/>
    </location>
</feature>
<feature type="compositionally biased region" description="Low complexity" evidence="1">
    <location>
        <begin position="220"/>
        <end position="229"/>
    </location>
</feature>
<feature type="compositionally biased region" description="Low complexity" evidence="1">
    <location>
        <begin position="550"/>
        <end position="568"/>
    </location>
</feature>
<reference evidence="2" key="1">
    <citation type="submission" date="2023-10" db="EMBL/GenBank/DDBJ databases">
        <title>Genome assemblies of two species of porcelain crab, Petrolisthes cinctipes and Petrolisthes manimaculis (Anomura: Porcellanidae).</title>
        <authorList>
            <person name="Angst P."/>
        </authorList>
    </citation>
    <scope>NUCLEOTIDE SEQUENCE</scope>
    <source>
        <strain evidence="2">PB745_01</strain>
        <tissue evidence="2">Gill</tissue>
    </source>
</reference>
<feature type="compositionally biased region" description="Basic residues" evidence="1">
    <location>
        <begin position="986"/>
        <end position="998"/>
    </location>
</feature>
<feature type="compositionally biased region" description="Polar residues" evidence="1">
    <location>
        <begin position="85"/>
        <end position="131"/>
    </location>
</feature>